<reference evidence="4" key="1">
    <citation type="submission" date="2023-10" db="EMBL/GenBank/DDBJ databases">
        <authorList>
            <person name="Chen Y."/>
            <person name="Shah S."/>
            <person name="Dougan E. K."/>
            <person name="Thang M."/>
            <person name="Chan C."/>
        </authorList>
    </citation>
    <scope>NUCLEOTIDE SEQUENCE [LARGE SCALE GENOMIC DNA]</scope>
</reference>
<feature type="domain" description="C3H1-type" evidence="3">
    <location>
        <begin position="191"/>
        <end position="220"/>
    </location>
</feature>
<protein>
    <recommendedName>
        <fullName evidence="3">C3H1-type domain-containing protein</fullName>
    </recommendedName>
</protein>
<feature type="region of interest" description="Disordered" evidence="2">
    <location>
        <begin position="344"/>
        <end position="375"/>
    </location>
</feature>
<feature type="zinc finger region" description="C3H1-type" evidence="1">
    <location>
        <begin position="191"/>
        <end position="220"/>
    </location>
</feature>
<evidence type="ECO:0000256" key="2">
    <source>
        <dbReference type="SAM" id="MobiDB-lite"/>
    </source>
</evidence>
<sequence>MACSPPRDGGPSGAATCEPLPRSSCAGAPEQPRSAAAGPAAPATAQGTGEPPGPAAPRGHADCDGAGRAPPAAAARLRDVLALVAPPPNPSRTAAGCPVAAQTEECPVVTQTDEGIGMSCEQCGQQEVLHGCGHWRCVTLTCRPAWFQALAARNWNVPKTRKRMFDTQLYDTLERCEDCRPEGRCLRGAVDAPRYCNFVFKRGTCRFGSRCAFCHLHGRGEPHHSEAGAGECSAPKAVAADPPRGEAVARLACQCGSPAARSPRRWASLHTPPGVHQPAHCRGPQDGGAPAAVAPRRGPHAPLGPPLPTRWGSLRHPPDGLDVPLTPPPPTRCDSLRLPACAGGFLGEAPPPPSPPRAAARGPAPWAATHGTLSV</sequence>
<keyword evidence="1" id="KW-0862">Zinc</keyword>
<evidence type="ECO:0000256" key="1">
    <source>
        <dbReference type="PROSITE-ProRule" id="PRU00723"/>
    </source>
</evidence>
<gene>
    <name evidence="4" type="ORF">PCOR1329_LOCUS44970</name>
</gene>
<name>A0ABN9U4B6_9DINO</name>
<feature type="region of interest" description="Disordered" evidence="2">
    <location>
        <begin position="271"/>
        <end position="328"/>
    </location>
</feature>
<feature type="compositionally biased region" description="Low complexity" evidence="2">
    <location>
        <begin position="357"/>
        <end position="368"/>
    </location>
</feature>
<evidence type="ECO:0000259" key="3">
    <source>
        <dbReference type="PROSITE" id="PS50103"/>
    </source>
</evidence>
<keyword evidence="1" id="KW-0479">Metal-binding</keyword>
<organism evidence="4 5">
    <name type="scientific">Prorocentrum cordatum</name>
    <dbReference type="NCBI Taxonomy" id="2364126"/>
    <lineage>
        <taxon>Eukaryota</taxon>
        <taxon>Sar</taxon>
        <taxon>Alveolata</taxon>
        <taxon>Dinophyceae</taxon>
        <taxon>Prorocentrales</taxon>
        <taxon>Prorocentraceae</taxon>
        <taxon>Prorocentrum</taxon>
    </lineage>
</organism>
<feature type="compositionally biased region" description="Low complexity" evidence="2">
    <location>
        <begin position="287"/>
        <end position="296"/>
    </location>
</feature>
<feature type="region of interest" description="Disordered" evidence="2">
    <location>
        <begin position="1"/>
        <end position="70"/>
    </location>
</feature>
<keyword evidence="5" id="KW-1185">Reference proteome</keyword>
<feature type="compositionally biased region" description="Low complexity" evidence="2">
    <location>
        <begin position="30"/>
        <end position="49"/>
    </location>
</feature>
<comment type="caution">
    <text evidence="4">The sequence shown here is derived from an EMBL/GenBank/DDBJ whole genome shotgun (WGS) entry which is preliminary data.</text>
</comment>
<evidence type="ECO:0000313" key="5">
    <source>
        <dbReference type="Proteomes" id="UP001189429"/>
    </source>
</evidence>
<evidence type="ECO:0000313" key="4">
    <source>
        <dbReference type="EMBL" id="CAK0853530.1"/>
    </source>
</evidence>
<proteinExistence type="predicted"/>
<dbReference type="PROSITE" id="PS50103">
    <property type="entry name" value="ZF_C3H1"/>
    <property type="match status" value="1"/>
</dbReference>
<keyword evidence="1" id="KW-0863">Zinc-finger</keyword>
<dbReference type="Proteomes" id="UP001189429">
    <property type="component" value="Unassembled WGS sequence"/>
</dbReference>
<accession>A0ABN9U4B6</accession>
<dbReference type="EMBL" id="CAUYUJ010015402">
    <property type="protein sequence ID" value="CAK0853530.1"/>
    <property type="molecule type" value="Genomic_DNA"/>
</dbReference>
<dbReference type="InterPro" id="IPR000571">
    <property type="entry name" value="Znf_CCCH"/>
</dbReference>